<feature type="transmembrane region" description="Helical" evidence="1">
    <location>
        <begin position="58"/>
        <end position="80"/>
    </location>
</feature>
<evidence type="ECO:0000313" key="3">
    <source>
        <dbReference type="EMBL" id="QNL45667.1"/>
    </source>
</evidence>
<dbReference type="KEGG" id="ohi:H8790_06615"/>
<dbReference type="Pfam" id="PF14317">
    <property type="entry name" value="YcxB"/>
    <property type="match status" value="1"/>
</dbReference>
<feature type="domain" description="YcxB-like C-terminal" evidence="2">
    <location>
        <begin position="100"/>
        <end position="159"/>
    </location>
</feature>
<dbReference type="Proteomes" id="UP000515960">
    <property type="component" value="Chromosome"/>
</dbReference>
<keyword evidence="1" id="KW-1133">Transmembrane helix</keyword>
<organism evidence="3 4">
    <name type="scientific">Oscillibacter hominis</name>
    <dbReference type="NCBI Taxonomy" id="2763056"/>
    <lineage>
        <taxon>Bacteria</taxon>
        <taxon>Bacillati</taxon>
        <taxon>Bacillota</taxon>
        <taxon>Clostridia</taxon>
        <taxon>Eubacteriales</taxon>
        <taxon>Oscillospiraceae</taxon>
        <taxon>Oscillibacter</taxon>
    </lineage>
</organism>
<evidence type="ECO:0000256" key="1">
    <source>
        <dbReference type="SAM" id="Phobius"/>
    </source>
</evidence>
<protein>
    <submittedName>
        <fullName evidence="3">YcxB family protein</fullName>
    </submittedName>
</protein>
<accession>A0A7G9B7Y6</accession>
<reference evidence="3 4" key="1">
    <citation type="submission" date="2020-08" db="EMBL/GenBank/DDBJ databases">
        <authorList>
            <person name="Liu C."/>
            <person name="Sun Q."/>
        </authorList>
    </citation>
    <scope>NUCLEOTIDE SEQUENCE [LARGE SCALE GENOMIC DNA]</scope>
    <source>
        <strain evidence="3 4">NSJ-62</strain>
    </source>
</reference>
<feature type="transmembrane region" description="Helical" evidence="1">
    <location>
        <begin position="29"/>
        <end position="52"/>
    </location>
</feature>
<keyword evidence="1" id="KW-0812">Transmembrane</keyword>
<dbReference type="InterPro" id="IPR025588">
    <property type="entry name" value="YcxB-like_C"/>
</dbReference>
<dbReference type="AlphaFoldDB" id="A0A7G9B7Y6"/>
<keyword evidence="4" id="KW-1185">Reference proteome</keyword>
<proteinExistence type="predicted"/>
<evidence type="ECO:0000313" key="4">
    <source>
        <dbReference type="Proteomes" id="UP000515960"/>
    </source>
</evidence>
<gene>
    <name evidence="3" type="ORF">H8790_06615</name>
</gene>
<name>A0A7G9B7Y6_9FIRM</name>
<dbReference type="RefSeq" id="WP_187334095.1">
    <property type="nucleotide sequence ID" value="NZ_CP060490.1"/>
</dbReference>
<sequence>MEVVTQYTLRDLIAFQRIYAKTLGRRKTLLMRGFYCLFGFLGLLSGCLLTYAEGRPSVLVGVELLVGALFLCAGIFYYRLTAWSAKRVMPKEVRTNTFLFGEEEITIRDELETSKLPYRVIKTWGESRELVALFFSDKHGLLLPKRDIPDPEALRAFLQEKLPCGRVDFDL</sequence>
<dbReference type="EMBL" id="CP060490">
    <property type="protein sequence ID" value="QNL45667.1"/>
    <property type="molecule type" value="Genomic_DNA"/>
</dbReference>
<evidence type="ECO:0000259" key="2">
    <source>
        <dbReference type="Pfam" id="PF14317"/>
    </source>
</evidence>
<keyword evidence="1" id="KW-0472">Membrane</keyword>